<dbReference type="Proteomes" id="UP000538666">
    <property type="component" value="Unassembled WGS sequence"/>
</dbReference>
<dbReference type="CDD" id="cd00038">
    <property type="entry name" value="CAP_ED"/>
    <property type="match status" value="1"/>
</dbReference>
<dbReference type="Gene3D" id="3.50.50.60">
    <property type="entry name" value="FAD/NAD(P)-binding domain"/>
    <property type="match status" value="2"/>
</dbReference>
<dbReference type="InterPro" id="IPR036188">
    <property type="entry name" value="FAD/NAD-bd_sf"/>
</dbReference>
<evidence type="ECO:0000256" key="1">
    <source>
        <dbReference type="ARBA" id="ARBA00022630"/>
    </source>
</evidence>
<dbReference type="PRINTS" id="PR00469">
    <property type="entry name" value="PNDRDTASEII"/>
</dbReference>
<dbReference type="EC" id="1.8.1.9" evidence="4"/>
<sequence length="539" mass="58088">MGRTAADLHVRAGDWLTREGDMPCFFVVIEGGVEFLKEIGGVARPLGVYESEECFGEVPLLLGARVLVGLRARVDSRILRMDGPLFYELISESKRWSERILEIMATRVGGVQEMVCKTKTTRVVVVGDENHSRCRDILSFLSRSRIPYSWVDRIFDRDRLPSDLSIPLAGLTAIIDGQTVLHEPTERELAEALGIQTKPRLPAYDVVIVGGGPAGLAAAVCGASEGLKVLMIEQATPGGQAGTSSRIENYLGFPGGISGEELSQRALQQASRFGSEIVVSRKVEQIVFSGEKKTLTLNGGTRIDARSIILAIGVEWRLLDAAGIDRLSGRGVLYGASRTEAMAVVGKHIFIVGGGNSAGQAALFFSGYAARVTVLVRGESLSLSMSQYLITEIGNKANIAVEAHTEVVSVDGANNLETIQTRNRQTGVISPRAAGALFIMIGATANTSWLPHEIHHDEHGYLCTGRDIDDMWRLSRLAYPLETSVPGVFCVGDIRHGSIKRVASGVGEGSMVISFVHQYLSLSNHTPALESACDMQTGN</sequence>
<evidence type="ECO:0000259" key="3">
    <source>
        <dbReference type="PROSITE" id="PS50042"/>
    </source>
</evidence>
<dbReference type="PRINTS" id="PR00368">
    <property type="entry name" value="FADPNR"/>
</dbReference>
<evidence type="ECO:0000313" key="4">
    <source>
        <dbReference type="EMBL" id="MBB6144448.1"/>
    </source>
</evidence>
<dbReference type="PROSITE" id="PS50042">
    <property type="entry name" value="CNMP_BINDING_3"/>
    <property type="match status" value="1"/>
</dbReference>
<keyword evidence="2 4" id="KW-0560">Oxidoreductase</keyword>
<protein>
    <submittedName>
        <fullName evidence="4">Thioredoxin reductase (NADPH)</fullName>
        <ecNumber evidence="4">1.8.1.9</ecNumber>
    </submittedName>
</protein>
<evidence type="ECO:0000256" key="2">
    <source>
        <dbReference type="ARBA" id="ARBA00023002"/>
    </source>
</evidence>
<name>A0A841K1B5_9BACT</name>
<dbReference type="InterPro" id="IPR050097">
    <property type="entry name" value="Ferredoxin-NADP_redctase_2"/>
</dbReference>
<comment type="caution">
    <text evidence="4">The sequence shown here is derived from an EMBL/GenBank/DDBJ whole genome shotgun (WGS) entry which is preliminary data.</text>
</comment>
<dbReference type="Pfam" id="PF07992">
    <property type="entry name" value="Pyr_redox_2"/>
    <property type="match status" value="1"/>
</dbReference>
<feature type="domain" description="Cyclic nucleotide-binding" evidence="3">
    <location>
        <begin position="25"/>
        <end position="107"/>
    </location>
</feature>
<gene>
    <name evidence="4" type="ORF">HNQ77_002400</name>
</gene>
<dbReference type="SUPFAM" id="SSF51206">
    <property type="entry name" value="cAMP-binding domain-like"/>
    <property type="match status" value="1"/>
</dbReference>
<dbReference type="AlphaFoldDB" id="A0A841K1B5"/>
<dbReference type="PANTHER" id="PTHR48105">
    <property type="entry name" value="THIOREDOXIN REDUCTASE 1-RELATED-RELATED"/>
    <property type="match status" value="1"/>
</dbReference>
<keyword evidence="5" id="KW-1185">Reference proteome</keyword>
<organism evidence="4 5">
    <name type="scientific">Silvibacterium bohemicum</name>
    <dbReference type="NCBI Taxonomy" id="1577686"/>
    <lineage>
        <taxon>Bacteria</taxon>
        <taxon>Pseudomonadati</taxon>
        <taxon>Acidobacteriota</taxon>
        <taxon>Terriglobia</taxon>
        <taxon>Terriglobales</taxon>
        <taxon>Acidobacteriaceae</taxon>
        <taxon>Silvibacterium</taxon>
    </lineage>
</organism>
<dbReference type="Pfam" id="PF00027">
    <property type="entry name" value="cNMP_binding"/>
    <property type="match status" value="1"/>
</dbReference>
<dbReference type="Gene3D" id="2.60.120.10">
    <property type="entry name" value="Jelly Rolls"/>
    <property type="match status" value="1"/>
</dbReference>
<proteinExistence type="predicted"/>
<reference evidence="4 5" key="1">
    <citation type="submission" date="2020-08" db="EMBL/GenBank/DDBJ databases">
        <title>Genomic Encyclopedia of Type Strains, Phase IV (KMG-IV): sequencing the most valuable type-strain genomes for metagenomic binning, comparative biology and taxonomic classification.</title>
        <authorList>
            <person name="Goeker M."/>
        </authorList>
    </citation>
    <scope>NUCLEOTIDE SEQUENCE [LARGE SCALE GENOMIC DNA]</scope>
    <source>
        <strain evidence="4 5">DSM 103733</strain>
    </source>
</reference>
<dbReference type="SUPFAM" id="SSF51905">
    <property type="entry name" value="FAD/NAD(P)-binding domain"/>
    <property type="match status" value="1"/>
</dbReference>
<dbReference type="InterPro" id="IPR014710">
    <property type="entry name" value="RmlC-like_jellyroll"/>
</dbReference>
<dbReference type="InterPro" id="IPR018490">
    <property type="entry name" value="cNMP-bd_dom_sf"/>
</dbReference>
<accession>A0A841K1B5</accession>
<dbReference type="GO" id="GO:0004791">
    <property type="term" value="F:thioredoxin-disulfide reductase (NADPH) activity"/>
    <property type="evidence" value="ECO:0007669"/>
    <property type="project" value="UniProtKB-EC"/>
</dbReference>
<evidence type="ECO:0000313" key="5">
    <source>
        <dbReference type="Proteomes" id="UP000538666"/>
    </source>
</evidence>
<keyword evidence="1" id="KW-0285">Flavoprotein</keyword>
<dbReference type="EMBL" id="JACHEK010000004">
    <property type="protein sequence ID" value="MBB6144448.1"/>
    <property type="molecule type" value="Genomic_DNA"/>
</dbReference>
<dbReference type="InterPro" id="IPR023753">
    <property type="entry name" value="FAD/NAD-binding_dom"/>
</dbReference>
<dbReference type="InterPro" id="IPR000595">
    <property type="entry name" value="cNMP-bd_dom"/>
</dbReference>